<dbReference type="PANTHER" id="PTHR33317">
    <property type="entry name" value="POLYNUCLEOTIDYL TRANSFERASE, RIBONUCLEASE H-LIKE SUPERFAMILY PROTEIN"/>
    <property type="match status" value="1"/>
</dbReference>
<dbReference type="Gene3D" id="3.30.420.140">
    <property type="entry name" value="YqgF/RNase H-like domain"/>
    <property type="match status" value="1"/>
</dbReference>
<keyword evidence="3 5" id="KW-0540">Nuclease</keyword>
<dbReference type="AlphaFoldDB" id="A0A138AWG5"/>
<evidence type="ECO:0000256" key="4">
    <source>
        <dbReference type="ARBA" id="ARBA00022801"/>
    </source>
</evidence>
<dbReference type="Proteomes" id="UP000070409">
    <property type="component" value="Unassembled WGS sequence"/>
</dbReference>
<dbReference type="RefSeq" id="WP_068569395.1">
    <property type="nucleotide sequence ID" value="NZ_LSRE01000001.1"/>
</dbReference>
<dbReference type="SUPFAM" id="SSF53098">
    <property type="entry name" value="Ribonuclease H-like"/>
    <property type="match status" value="1"/>
</dbReference>
<comment type="caution">
    <text evidence="8">The sequence shown here is derived from an EMBL/GenBank/DDBJ whole genome shotgun (WGS) entry which is preliminary data.</text>
</comment>
<evidence type="ECO:0000313" key="9">
    <source>
        <dbReference type="Proteomes" id="UP000070258"/>
    </source>
</evidence>
<comment type="similarity">
    <text evidence="5">Belongs to the YqgF HJR family.</text>
</comment>
<dbReference type="PANTHER" id="PTHR33317:SF4">
    <property type="entry name" value="POLYNUCLEOTIDYL TRANSFERASE, RIBONUCLEASE H-LIKE SUPERFAMILY PROTEIN"/>
    <property type="match status" value="1"/>
</dbReference>
<dbReference type="InterPro" id="IPR005227">
    <property type="entry name" value="YqgF"/>
</dbReference>
<feature type="domain" description="YqgF/RNase H-like" evidence="6">
    <location>
        <begin position="11"/>
        <end position="117"/>
    </location>
</feature>
<evidence type="ECO:0000256" key="3">
    <source>
        <dbReference type="ARBA" id="ARBA00022722"/>
    </source>
</evidence>
<dbReference type="HAMAP" id="MF_00651">
    <property type="entry name" value="Nuclease_YqgF"/>
    <property type="match status" value="1"/>
</dbReference>
<evidence type="ECO:0000256" key="2">
    <source>
        <dbReference type="ARBA" id="ARBA00022517"/>
    </source>
</evidence>
<dbReference type="EMBL" id="LSRE01000001">
    <property type="protein sequence ID" value="KXP01551.1"/>
    <property type="molecule type" value="Genomic_DNA"/>
</dbReference>
<dbReference type="NCBIfam" id="TIGR00250">
    <property type="entry name" value="RNAse_H_YqgF"/>
    <property type="match status" value="1"/>
</dbReference>
<keyword evidence="4 5" id="KW-0378">Hydrolase</keyword>
<dbReference type="Pfam" id="PF03652">
    <property type="entry name" value="RuvX"/>
    <property type="match status" value="1"/>
</dbReference>
<keyword evidence="10" id="KW-1185">Reference proteome</keyword>
<dbReference type="GO" id="GO:0004518">
    <property type="term" value="F:nuclease activity"/>
    <property type="evidence" value="ECO:0007669"/>
    <property type="project" value="UniProtKB-KW"/>
</dbReference>
<accession>A0A138AWG5</accession>
<dbReference type="GO" id="GO:0016788">
    <property type="term" value="F:hydrolase activity, acting on ester bonds"/>
    <property type="evidence" value="ECO:0007669"/>
    <property type="project" value="UniProtKB-UniRule"/>
</dbReference>
<comment type="function">
    <text evidence="5">Could be a nuclease involved in processing of the 5'-end of pre-16S rRNA.</text>
</comment>
<dbReference type="EC" id="3.1.-.-" evidence="5"/>
<dbReference type="EMBL" id="LSRF01000001">
    <property type="protein sequence ID" value="KXP14784.1"/>
    <property type="molecule type" value="Genomic_DNA"/>
</dbReference>
<keyword evidence="1 5" id="KW-0963">Cytoplasm</keyword>
<dbReference type="InterPro" id="IPR037027">
    <property type="entry name" value="YqgF/RNaseH-like_dom_sf"/>
</dbReference>
<dbReference type="SMART" id="SM00732">
    <property type="entry name" value="YqgFc"/>
    <property type="match status" value="1"/>
</dbReference>
<evidence type="ECO:0000313" key="7">
    <source>
        <dbReference type="EMBL" id="KXP01551.1"/>
    </source>
</evidence>
<dbReference type="GO" id="GO:0000967">
    <property type="term" value="P:rRNA 5'-end processing"/>
    <property type="evidence" value="ECO:0007669"/>
    <property type="project" value="UniProtKB-UniRule"/>
</dbReference>
<evidence type="ECO:0000256" key="5">
    <source>
        <dbReference type="HAMAP-Rule" id="MF_00651"/>
    </source>
</evidence>
<dbReference type="Proteomes" id="UP000070258">
    <property type="component" value="Unassembled WGS sequence"/>
</dbReference>
<dbReference type="InterPro" id="IPR006641">
    <property type="entry name" value="YqgF/RNaseH-like_dom"/>
</dbReference>
<dbReference type="InterPro" id="IPR012337">
    <property type="entry name" value="RNaseH-like_sf"/>
</dbReference>
<keyword evidence="2 5" id="KW-0690">Ribosome biogenesis</keyword>
<protein>
    <recommendedName>
        <fullName evidence="5">Putative pre-16S rRNA nuclease</fullName>
        <ecNumber evidence="5">3.1.-.-</ecNumber>
    </recommendedName>
</protein>
<reference evidence="8" key="3">
    <citation type="submission" date="2016-02" db="EMBL/GenBank/DDBJ databases">
        <authorList>
            <person name="Teng J.L."/>
            <person name="Yang Y."/>
            <person name="Huang Y."/>
            <person name="Guo F."/>
            <person name="Wei W."/>
            <person name="Chen J.H."/>
            <person name="Wong S.Y."/>
            <person name="Lau S.K."/>
            <person name="Woo P.C."/>
        </authorList>
    </citation>
    <scope>NUCLEOTIDE SEQUENCE</scope>
    <source>
        <strain evidence="8">JCM 15929</strain>
    </source>
</reference>
<reference evidence="9" key="1">
    <citation type="submission" date="2016-02" db="EMBL/GenBank/DDBJ databases">
        <authorList>
            <person name="Wen L."/>
            <person name="He K."/>
            <person name="Yang H."/>
        </authorList>
    </citation>
    <scope>NUCLEOTIDE SEQUENCE [LARGE SCALE GENOMIC DNA]</scope>
    <source>
        <strain evidence="9">JCM 15929</strain>
    </source>
</reference>
<gene>
    <name evidence="8" type="ORF">AXK60_02565</name>
    <name evidence="7" type="ORF">AXK61_01760</name>
</gene>
<evidence type="ECO:0000313" key="8">
    <source>
        <dbReference type="EMBL" id="KXP14784.1"/>
    </source>
</evidence>
<reference evidence="7 10" key="2">
    <citation type="submission" date="2016-02" db="EMBL/GenBank/DDBJ databases">
        <authorList>
            <person name="Teng J.L."/>
            <person name="Tang Y."/>
            <person name="Huang Y."/>
            <person name="Guo F."/>
            <person name="Wei W."/>
            <person name="Chen J.H."/>
            <person name="Wong S.Y."/>
            <person name="Lau S.K."/>
            <person name="Woo P.C."/>
        </authorList>
    </citation>
    <scope>NUCLEOTIDE SEQUENCE [LARGE SCALE GENOMIC DNA]</scope>
    <source>
        <strain evidence="7 10">JCM 13375</strain>
    </source>
</reference>
<comment type="subcellular location">
    <subcellularLocation>
        <location evidence="5">Cytoplasm</location>
    </subcellularLocation>
</comment>
<evidence type="ECO:0000259" key="6">
    <source>
        <dbReference type="SMART" id="SM00732"/>
    </source>
</evidence>
<name>A0A138AWG5_9ACTN</name>
<dbReference type="CDD" id="cd16964">
    <property type="entry name" value="YqgF"/>
    <property type="match status" value="1"/>
</dbReference>
<organism evidence="8 9">
    <name type="scientific">Tsukamurella pseudospumae</name>
    <dbReference type="NCBI Taxonomy" id="239498"/>
    <lineage>
        <taxon>Bacteria</taxon>
        <taxon>Bacillati</taxon>
        <taxon>Actinomycetota</taxon>
        <taxon>Actinomycetes</taxon>
        <taxon>Mycobacteriales</taxon>
        <taxon>Tsukamurellaceae</taxon>
        <taxon>Tsukamurella</taxon>
    </lineage>
</organism>
<proteinExistence type="inferred from homology"/>
<dbReference type="OrthoDB" id="9790539at2"/>
<evidence type="ECO:0000256" key="1">
    <source>
        <dbReference type="ARBA" id="ARBA00022490"/>
    </source>
</evidence>
<dbReference type="STRING" id="239498.AXK60_02565"/>
<dbReference type="GO" id="GO:0005829">
    <property type="term" value="C:cytosol"/>
    <property type="evidence" value="ECO:0007669"/>
    <property type="project" value="TreeGrafter"/>
</dbReference>
<evidence type="ECO:0000313" key="10">
    <source>
        <dbReference type="Proteomes" id="UP000070409"/>
    </source>
</evidence>
<sequence>MSGAQPAWERGRRLALDVGKARIGVAVSDPDGILATPVETVRAAKDGSDLRRIAQLVVDYEPIEIVVGMPRTLRGERGASAKMAEGFARRLAGVLRTSQATPPRVCFSDERFTTVTAQRALRENGVRAKEQRAVIDQAAAVAILQGWLDEQRPVPGPEEVGE</sequence>